<feature type="transmembrane region" description="Helical" evidence="1">
    <location>
        <begin position="17"/>
        <end position="37"/>
    </location>
</feature>
<evidence type="ECO:0000313" key="2">
    <source>
        <dbReference type="WBParaSite" id="SCUD_0001352701-mRNA-1"/>
    </source>
</evidence>
<evidence type="ECO:0000256" key="1">
    <source>
        <dbReference type="SAM" id="Phobius"/>
    </source>
</evidence>
<dbReference type="AlphaFoldDB" id="A0A183KET0"/>
<accession>A0A183KET0</accession>
<reference evidence="2" key="1">
    <citation type="submission" date="2016-06" db="UniProtKB">
        <authorList>
            <consortium name="WormBaseParasite"/>
        </authorList>
    </citation>
    <scope>IDENTIFICATION</scope>
</reference>
<sequence>MIVVVVLHVSTPYSRTVLTFVLKILTLISCFEFHMFFNCRNATLSLLILGFTSVSDTPCSSIMLPRYVKIPHLTEFRPQV</sequence>
<keyword evidence="1" id="KW-1133">Transmembrane helix</keyword>
<protein>
    <submittedName>
        <fullName evidence="2">Secreted protein</fullName>
    </submittedName>
</protein>
<proteinExistence type="predicted"/>
<keyword evidence="1" id="KW-0812">Transmembrane</keyword>
<name>A0A183KET0_9TREM</name>
<keyword evidence="1" id="KW-0472">Membrane</keyword>
<dbReference type="WBParaSite" id="SCUD_0001352701-mRNA-1">
    <property type="protein sequence ID" value="SCUD_0001352701-mRNA-1"/>
    <property type="gene ID" value="SCUD_0001352701"/>
</dbReference>
<organism evidence="2">
    <name type="scientific">Schistosoma curassoni</name>
    <dbReference type="NCBI Taxonomy" id="6186"/>
    <lineage>
        <taxon>Eukaryota</taxon>
        <taxon>Metazoa</taxon>
        <taxon>Spiralia</taxon>
        <taxon>Lophotrochozoa</taxon>
        <taxon>Platyhelminthes</taxon>
        <taxon>Trematoda</taxon>
        <taxon>Digenea</taxon>
        <taxon>Strigeidida</taxon>
        <taxon>Schistosomatoidea</taxon>
        <taxon>Schistosomatidae</taxon>
        <taxon>Schistosoma</taxon>
    </lineage>
</organism>